<comment type="similarity">
    <text evidence="1">Belongs to the enoyl-CoA hydratase/isomerase family.</text>
</comment>
<organism evidence="3 4">
    <name type="scientific">Trujillonella endophytica</name>
    <dbReference type="NCBI Taxonomy" id="673521"/>
    <lineage>
        <taxon>Bacteria</taxon>
        <taxon>Bacillati</taxon>
        <taxon>Actinomycetota</taxon>
        <taxon>Actinomycetes</taxon>
        <taxon>Geodermatophilales</taxon>
        <taxon>Geodermatophilaceae</taxon>
        <taxon>Trujillonella</taxon>
    </lineage>
</organism>
<dbReference type="InterPro" id="IPR014748">
    <property type="entry name" value="Enoyl-CoA_hydra_C"/>
</dbReference>
<dbReference type="STRING" id="673521.SAMN05660991_03822"/>
<dbReference type="PANTHER" id="PTHR11941">
    <property type="entry name" value="ENOYL-COA HYDRATASE-RELATED"/>
    <property type="match status" value="1"/>
</dbReference>
<proteinExistence type="inferred from homology"/>
<reference evidence="4" key="1">
    <citation type="submission" date="2016-10" db="EMBL/GenBank/DDBJ databases">
        <authorList>
            <person name="Varghese N."/>
            <person name="Submissions S."/>
        </authorList>
    </citation>
    <scope>NUCLEOTIDE SEQUENCE [LARGE SCALE GENOMIC DNA]</scope>
    <source>
        <strain evidence="4">DSM 45413</strain>
    </source>
</reference>
<evidence type="ECO:0000313" key="3">
    <source>
        <dbReference type="EMBL" id="SEP19494.1"/>
    </source>
</evidence>
<dbReference type="PANTHER" id="PTHR11941:SF133">
    <property type="entry name" value="1,2-EPOXYPHENYLACETYL-COA ISOMERASE"/>
    <property type="match status" value="1"/>
</dbReference>
<name>A0A1H8VVY8_9ACTN</name>
<dbReference type="GO" id="GO:0016829">
    <property type="term" value="F:lyase activity"/>
    <property type="evidence" value="ECO:0007669"/>
    <property type="project" value="UniProtKB-KW"/>
</dbReference>
<keyword evidence="4" id="KW-1185">Reference proteome</keyword>
<dbReference type="Proteomes" id="UP000198960">
    <property type="component" value="Unassembled WGS sequence"/>
</dbReference>
<evidence type="ECO:0000256" key="2">
    <source>
        <dbReference type="ARBA" id="ARBA00023239"/>
    </source>
</evidence>
<dbReference type="InterPro" id="IPR001753">
    <property type="entry name" value="Enoyl-CoA_hydra/iso"/>
</dbReference>
<evidence type="ECO:0000256" key="1">
    <source>
        <dbReference type="ARBA" id="ARBA00005254"/>
    </source>
</evidence>
<dbReference type="SUPFAM" id="SSF52096">
    <property type="entry name" value="ClpP/crotonase"/>
    <property type="match status" value="1"/>
</dbReference>
<dbReference type="EMBL" id="FOEE01000014">
    <property type="protein sequence ID" value="SEP19494.1"/>
    <property type="molecule type" value="Genomic_DNA"/>
</dbReference>
<gene>
    <name evidence="3" type="ORF">SAMN05660991_03822</name>
</gene>
<dbReference type="CDD" id="cd06558">
    <property type="entry name" value="crotonase-like"/>
    <property type="match status" value="1"/>
</dbReference>
<dbReference type="InterPro" id="IPR029045">
    <property type="entry name" value="ClpP/crotonase-like_dom_sf"/>
</dbReference>
<accession>A0A1H8VVY8</accession>
<dbReference type="AlphaFoldDB" id="A0A1H8VVY8"/>
<sequence length="271" mass="29187">MAVSGGVAVLTLNRPDRLNVYSRAMGEQLGAAYARCDIDDDVRVVVLTGAGRAFCAGADMQPEADTFRGVAPEFSAQPLSLPAWEVRKPVIAAVNGHAIGIGLTLAMQCDIRYVAETAKLAIPQVRRGMLGDGGSHWTVAHAASRAVAADVLLTGRTFLGDEAVRLGLASASLPADEVLPKALAVAQDIADNCAPLSLAMSKRLLWADVSLPEVVDRETRYHRVVMGSADSREGPRAWVERRPPRWTYGVDADWHRVLAEEDRVRPGEERT</sequence>
<dbReference type="Pfam" id="PF00378">
    <property type="entry name" value="ECH_1"/>
    <property type="match status" value="1"/>
</dbReference>
<dbReference type="Gene3D" id="1.10.12.10">
    <property type="entry name" value="Lyase 2-enoyl-coa Hydratase, Chain A, domain 2"/>
    <property type="match status" value="1"/>
</dbReference>
<keyword evidence="2" id="KW-0456">Lyase</keyword>
<evidence type="ECO:0000313" key="4">
    <source>
        <dbReference type="Proteomes" id="UP000198960"/>
    </source>
</evidence>
<dbReference type="GO" id="GO:0006635">
    <property type="term" value="P:fatty acid beta-oxidation"/>
    <property type="evidence" value="ECO:0007669"/>
    <property type="project" value="TreeGrafter"/>
</dbReference>
<dbReference type="Gene3D" id="3.90.226.10">
    <property type="entry name" value="2-enoyl-CoA Hydratase, Chain A, domain 1"/>
    <property type="match status" value="1"/>
</dbReference>
<protein>
    <submittedName>
        <fullName evidence="3">Enoyl-CoA hydratase/carnithine racemase</fullName>
    </submittedName>
</protein>